<comment type="caution">
    <text evidence="3">The sequence shown here is derived from an EMBL/GenBank/DDBJ whole genome shotgun (WGS) entry which is preliminary data.</text>
</comment>
<name>A0ABS7MID6_9ACTN</name>
<keyword evidence="2" id="KW-0812">Transmembrane</keyword>
<keyword evidence="2" id="KW-1133">Transmembrane helix</keyword>
<evidence type="ECO:0000256" key="1">
    <source>
        <dbReference type="ARBA" id="ARBA00022801"/>
    </source>
</evidence>
<sequence length="335" mass="37061">MRARHQRVGDAPVAGTPGVGKRYARLIVHRLSQAFDAALFAALFLMLVVGLYALWDANAVYRAADATRWQAYMPTDADHGSYDELVVLNSDVVGWINIYGTHINYPLVQGKSDFEYLNKDASGTYSLSGSLFLDSRCSAEFRDFNTIIYGHHMDRDAMFGEIGNFADAKYFDAREYGTLYVGKGSDAGKIFGLHIVAFVPADAYDGTVYRPGVEGATDQQAYFNHVRAQATLTRPVDVDSQAGERVVLLSTCSDESTNARSIVVAKIEQEVHEDTFKEEVRTGVGIDIPEGWLDFPWLGWAALVTLLALLLAFILRWAARRKARATRGAHFAKDA</sequence>
<protein>
    <submittedName>
        <fullName evidence="3">Class B sortase</fullName>
    </submittedName>
</protein>
<dbReference type="InterPro" id="IPR009835">
    <property type="entry name" value="SrtB"/>
</dbReference>
<keyword evidence="4" id="KW-1185">Reference proteome</keyword>
<evidence type="ECO:0000313" key="4">
    <source>
        <dbReference type="Proteomes" id="UP000700908"/>
    </source>
</evidence>
<dbReference type="Gene3D" id="2.40.260.10">
    <property type="entry name" value="Sortase"/>
    <property type="match status" value="1"/>
</dbReference>
<keyword evidence="2" id="KW-0472">Membrane</keyword>
<accession>A0ABS7MID6</accession>
<reference evidence="3 4" key="1">
    <citation type="submission" date="2021-08" db="EMBL/GenBank/DDBJ databases">
        <title>Collinsella faecalis sp. nov. isolated from swine faeces.</title>
        <authorList>
            <person name="Oh B.S."/>
            <person name="Lee J.H."/>
        </authorList>
    </citation>
    <scope>NUCLEOTIDE SEQUENCE [LARGE SCALE GENOMIC DNA]</scope>
    <source>
        <strain evidence="3 4">AGMB00827</strain>
    </source>
</reference>
<dbReference type="SUPFAM" id="SSF63817">
    <property type="entry name" value="Sortase"/>
    <property type="match status" value="1"/>
</dbReference>
<keyword evidence="1" id="KW-0378">Hydrolase</keyword>
<dbReference type="CDD" id="cd05826">
    <property type="entry name" value="Sortase_B"/>
    <property type="match status" value="1"/>
</dbReference>
<evidence type="ECO:0000256" key="2">
    <source>
        <dbReference type="SAM" id="Phobius"/>
    </source>
</evidence>
<dbReference type="Pfam" id="PF04203">
    <property type="entry name" value="Sortase"/>
    <property type="match status" value="1"/>
</dbReference>
<dbReference type="InterPro" id="IPR005754">
    <property type="entry name" value="Sortase"/>
</dbReference>
<feature type="transmembrane region" description="Helical" evidence="2">
    <location>
        <begin position="297"/>
        <end position="318"/>
    </location>
</feature>
<gene>
    <name evidence="3" type="ORF">K6V98_01965</name>
</gene>
<proteinExistence type="predicted"/>
<evidence type="ECO:0000313" key="3">
    <source>
        <dbReference type="EMBL" id="MBY4797130.1"/>
    </source>
</evidence>
<feature type="transmembrane region" description="Helical" evidence="2">
    <location>
        <begin position="34"/>
        <end position="55"/>
    </location>
</feature>
<dbReference type="Proteomes" id="UP000700908">
    <property type="component" value="Unassembled WGS sequence"/>
</dbReference>
<dbReference type="EMBL" id="JAIMFO010000004">
    <property type="protein sequence ID" value="MBY4797130.1"/>
    <property type="molecule type" value="Genomic_DNA"/>
</dbReference>
<dbReference type="RefSeq" id="WP_222198861.1">
    <property type="nucleotide sequence ID" value="NZ_JAIMFO010000004.1"/>
</dbReference>
<dbReference type="InterPro" id="IPR023365">
    <property type="entry name" value="Sortase_dom-sf"/>
</dbReference>
<organism evidence="3 4">
    <name type="scientific">Collinsella ureilytica</name>
    <dbReference type="NCBI Taxonomy" id="2869515"/>
    <lineage>
        <taxon>Bacteria</taxon>
        <taxon>Bacillati</taxon>
        <taxon>Actinomycetota</taxon>
        <taxon>Coriobacteriia</taxon>
        <taxon>Coriobacteriales</taxon>
        <taxon>Coriobacteriaceae</taxon>
        <taxon>Collinsella</taxon>
    </lineage>
</organism>